<organism evidence="1 2">
    <name type="scientific">Alteraurantiacibacter lauratis</name>
    <dbReference type="NCBI Taxonomy" id="2054627"/>
    <lineage>
        <taxon>Bacteria</taxon>
        <taxon>Pseudomonadati</taxon>
        <taxon>Pseudomonadota</taxon>
        <taxon>Alphaproteobacteria</taxon>
        <taxon>Sphingomonadales</taxon>
        <taxon>Erythrobacteraceae</taxon>
        <taxon>Alteraurantiacibacter</taxon>
    </lineage>
</organism>
<keyword evidence="2" id="KW-1185">Reference proteome</keyword>
<evidence type="ECO:0000313" key="1">
    <source>
        <dbReference type="EMBL" id="MFC3099809.1"/>
    </source>
</evidence>
<accession>A0ABV7ED96</accession>
<reference evidence="2" key="1">
    <citation type="journal article" date="2019" name="Int. J. Syst. Evol. Microbiol.">
        <title>The Global Catalogue of Microorganisms (GCM) 10K type strain sequencing project: providing services to taxonomists for standard genome sequencing and annotation.</title>
        <authorList>
            <consortium name="The Broad Institute Genomics Platform"/>
            <consortium name="The Broad Institute Genome Sequencing Center for Infectious Disease"/>
            <person name="Wu L."/>
            <person name="Ma J."/>
        </authorList>
    </citation>
    <scope>NUCLEOTIDE SEQUENCE [LARGE SCALE GENOMIC DNA]</scope>
    <source>
        <strain evidence="2">KCTC 52606</strain>
    </source>
</reference>
<gene>
    <name evidence="1" type="ORF">ACFODK_02775</name>
</gene>
<name>A0ABV7ED96_9SPHN</name>
<dbReference type="Proteomes" id="UP001595378">
    <property type="component" value="Unassembled WGS sequence"/>
</dbReference>
<proteinExistence type="predicted"/>
<sequence length="122" mass="13010">MSNSTLPTRNEAWGFYGAAAGFTDADAAWSIALPAIAKAVRASAEGVRDFLDSRHGRHFADDVHNGIHAGLALKAAIDAAIARWMGWTISRATAQEHGIPQGLPYLTGFVGLYEIMAEAEQV</sequence>
<dbReference type="EMBL" id="JBHRSU010000003">
    <property type="protein sequence ID" value="MFC3099809.1"/>
    <property type="molecule type" value="Genomic_DNA"/>
</dbReference>
<dbReference type="RefSeq" id="WP_336918656.1">
    <property type="nucleotide sequence ID" value="NZ_JBANRN010000005.1"/>
</dbReference>
<comment type="caution">
    <text evidence="1">The sequence shown here is derived from an EMBL/GenBank/DDBJ whole genome shotgun (WGS) entry which is preliminary data.</text>
</comment>
<protein>
    <submittedName>
        <fullName evidence="1">Uncharacterized protein</fullName>
    </submittedName>
</protein>
<evidence type="ECO:0000313" key="2">
    <source>
        <dbReference type="Proteomes" id="UP001595378"/>
    </source>
</evidence>